<dbReference type="GO" id="GO:0003676">
    <property type="term" value="F:nucleic acid binding"/>
    <property type="evidence" value="ECO:0007669"/>
    <property type="project" value="InterPro"/>
</dbReference>
<dbReference type="GO" id="GO:0015074">
    <property type="term" value="P:DNA integration"/>
    <property type="evidence" value="ECO:0007669"/>
    <property type="project" value="InterPro"/>
</dbReference>
<feature type="domain" description="Integrase catalytic" evidence="1">
    <location>
        <begin position="34"/>
        <end position="191"/>
    </location>
</feature>
<dbReference type="AlphaFoldDB" id="A0A8C8DDQ5"/>
<dbReference type="Ensembl" id="ENSOSIT00000002258.1">
    <property type="protein sequence ID" value="ENSOSIP00000002117.1"/>
    <property type="gene ID" value="ENSOSIG00000001163.1"/>
</dbReference>
<dbReference type="InterPro" id="IPR001584">
    <property type="entry name" value="Integrase_cat-core"/>
</dbReference>
<dbReference type="GeneTree" id="ENSGT00940000169353"/>
<dbReference type="PANTHER" id="PTHR37984">
    <property type="entry name" value="PROTEIN CBG26694"/>
    <property type="match status" value="1"/>
</dbReference>
<dbReference type="Pfam" id="PF00665">
    <property type="entry name" value="rve"/>
    <property type="match status" value="1"/>
</dbReference>
<reference evidence="2" key="2">
    <citation type="submission" date="2025-09" db="UniProtKB">
        <authorList>
            <consortium name="Ensembl"/>
        </authorList>
    </citation>
    <scope>IDENTIFICATION</scope>
</reference>
<dbReference type="InterPro" id="IPR012337">
    <property type="entry name" value="RNaseH-like_sf"/>
</dbReference>
<organism evidence="2 3">
    <name type="scientific">Oryzias sinensis</name>
    <name type="common">Chinese medaka</name>
    <dbReference type="NCBI Taxonomy" id="183150"/>
    <lineage>
        <taxon>Eukaryota</taxon>
        <taxon>Metazoa</taxon>
        <taxon>Chordata</taxon>
        <taxon>Craniata</taxon>
        <taxon>Vertebrata</taxon>
        <taxon>Euteleostomi</taxon>
        <taxon>Actinopterygii</taxon>
        <taxon>Neopterygii</taxon>
        <taxon>Teleostei</taxon>
        <taxon>Neoteleostei</taxon>
        <taxon>Acanthomorphata</taxon>
        <taxon>Ovalentaria</taxon>
        <taxon>Atherinomorphae</taxon>
        <taxon>Beloniformes</taxon>
        <taxon>Adrianichthyidae</taxon>
        <taxon>Oryziinae</taxon>
        <taxon>Oryzias</taxon>
    </lineage>
</organism>
<dbReference type="SUPFAM" id="SSF53098">
    <property type="entry name" value="Ribonuclease H-like"/>
    <property type="match status" value="1"/>
</dbReference>
<dbReference type="Gene3D" id="3.30.420.10">
    <property type="entry name" value="Ribonuclease H-like superfamily/Ribonuclease H"/>
    <property type="match status" value="1"/>
</dbReference>
<dbReference type="InterPro" id="IPR050951">
    <property type="entry name" value="Retrovirus_Pol_polyprotein"/>
</dbReference>
<name>A0A8C8DDQ5_9TELE</name>
<evidence type="ECO:0000313" key="2">
    <source>
        <dbReference type="Ensembl" id="ENSOSIP00000002117.1"/>
    </source>
</evidence>
<dbReference type="FunFam" id="3.30.420.10:FF:000063">
    <property type="entry name" value="Retrovirus-related Pol polyprotein from transposon 297-like Protein"/>
    <property type="match status" value="1"/>
</dbReference>
<sequence length="340" mass="37892">MDDQETQHVKGCQLCQSSDKTPVPAAAPLVPVSFPSSPWDKMAIDVVGPFETAALDCKYAITLVDYHSKWSEVGFAASVTAQTVIYFLSSVFSRFGNPGTVVSDNGSQFTSAEFATFLLSRDIKHIRTSVYHPAANGAVERFHRVLKSCIQSAILESKPWRQTVTDFLKAYRSTPHSATEVAPCELLLGRKMRTRLHVLLPDPRENAVTRLADSVAAKQHKMKLYTDKRRGAPVPVFQEGECVRVLKPTHVPKAHQRFSEPLRVLKQLAQGNYLLEDGRKWHASRLTRFNIPVKNVSETPALDLLHVESPVVVQSNTSDGTSVTTGRVRRPPCWLEDYVT</sequence>
<proteinExistence type="predicted"/>
<accession>A0A8C8DDQ5</accession>
<dbReference type="PANTHER" id="PTHR37984:SF15">
    <property type="entry name" value="INTEGRASE CATALYTIC DOMAIN-CONTAINING PROTEIN"/>
    <property type="match status" value="1"/>
</dbReference>
<dbReference type="Proteomes" id="UP000694383">
    <property type="component" value="Unplaced"/>
</dbReference>
<evidence type="ECO:0000259" key="1">
    <source>
        <dbReference type="PROSITE" id="PS50994"/>
    </source>
</evidence>
<evidence type="ECO:0000313" key="3">
    <source>
        <dbReference type="Proteomes" id="UP000694383"/>
    </source>
</evidence>
<dbReference type="InterPro" id="IPR036397">
    <property type="entry name" value="RNaseH_sf"/>
</dbReference>
<dbReference type="PROSITE" id="PS50994">
    <property type="entry name" value="INTEGRASE"/>
    <property type="match status" value="1"/>
</dbReference>
<keyword evidence="3" id="KW-1185">Reference proteome</keyword>
<reference evidence="2" key="1">
    <citation type="submission" date="2025-08" db="UniProtKB">
        <authorList>
            <consortium name="Ensembl"/>
        </authorList>
    </citation>
    <scope>IDENTIFICATION</scope>
</reference>
<protein>
    <recommendedName>
        <fullName evidence="1">Integrase catalytic domain-containing protein</fullName>
    </recommendedName>
</protein>